<sequence length="25" mass="2769">MGGSLGWIQNIRAGNLCKYTEGPFR</sequence>
<proteinExistence type="predicted"/>
<name>A0A2P2Q1X1_RHIMU</name>
<organism evidence="1">
    <name type="scientific">Rhizophora mucronata</name>
    <name type="common">Asiatic mangrove</name>
    <dbReference type="NCBI Taxonomy" id="61149"/>
    <lineage>
        <taxon>Eukaryota</taxon>
        <taxon>Viridiplantae</taxon>
        <taxon>Streptophyta</taxon>
        <taxon>Embryophyta</taxon>
        <taxon>Tracheophyta</taxon>
        <taxon>Spermatophyta</taxon>
        <taxon>Magnoliopsida</taxon>
        <taxon>eudicotyledons</taxon>
        <taxon>Gunneridae</taxon>
        <taxon>Pentapetalae</taxon>
        <taxon>rosids</taxon>
        <taxon>fabids</taxon>
        <taxon>Malpighiales</taxon>
        <taxon>Rhizophoraceae</taxon>
        <taxon>Rhizophora</taxon>
    </lineage>
</organism>
<dbReference type="EMBL" id="GGEC01080425">
    <property type="protein sequence ID" value="MBX60909.1"/>
    <property type="molecule type" value="Transcribed_RNA"/>
</dbReference>
<evidence type="ECO:0000313" key="1">
    <source>
        <dbReference type="EMBL" id="MBX60909.1"/>
    </source>
</evidence>
<protein>
    <submittedName>
        <fullName evidence="1">Uncharacterized protein</fullName>
    </submittedName>
</protein>
<dbReference type="AlphaFoldDB" id="A0A2P2Q1X1"/>
<accession>A0A2P2Q1X1</accession>
<reference evidence="1" key="1">
    <citation type="submission" date="2018-02" db="EMBL/GenBank/DDBJ databases">
        <title>Rhizophora mucronata_Transcriptome.</title>
        <authorList>
            <person name="Meera S.P."/>
            <person name="Sreeshan A."/>
            <person name="Augustine A."/>
        </authorList>
    </citation>
    <scope>NUCLEOTIDE SEQUENCE</scope>
    <source>
        <tissue evidence="1">Leaf</tissue>
    </source>
</reference>